<organism evidence="1 2">
    <name type="scientific">Mameliella alba</name>
    <dbReference type="NCBI Taxonomy" id="561184"/>
    <lineage>
        <taxon>Bacteria</taxon>
        <taxon>Pseudomonadati</taxon>
        <taxon>Pseudomonadota</taxon>
        <taxon>Alphaproteobacteria</taxon>
        <taxon>Rhodobacterales</taxon>
        <taxon>Roseobacteraceae</taxon>
        <taxon>Mameliella</taxon>
    </lineage>
</organism>
<evidence type="ECO:0000313" key="2">
    <source>
        <dbReference type="Proteomes" id="UP000030960"/>
    </source>
</evidence>
<protein>
    <submittedName>
        <fullName evidence="1">Putative lipoprotein</fullName>
    </submittedName>
</protein>
<sequence length="55" mass="5982">MGIQALGYELAWQRGLTSYYYNAQTGACVEVVTSDGRYSSVRMLNSAVCTDGRPA</sequence>
<evidence type="ECO:0000313" key="1">
    <source>
        <dbReference type="EMBL" id="KHQ50089.1"/>
    </source>
</evidence>
<gene>
    <name evidence="1" type="ORF">OA50_05320</name>
</gene>
<dbReference type="Proteomes" id="UP000030960">
    <property type="component" value="Unassembled WGS sequence"/>
</dbReference>
<dbReference type="EMBL" id="JSUQ01000031">
    <property type="protein sequence ID" value="KHQ50089.1"/>
    <property type="molecule type" value="Genomic_DNA"/>
</dbReference>
<reference evidence="1 2" key="1">
    <citation type="submission" date="2014-10" db="EMBL/GenBank/DDBJ databases">
        <title>Genome sequence of Ponticoccus sp. strain UMTAT08 isolated from clonal culture of toxic dinoflagellate Alexandrium tamiyavanichii.</title>
        <authorList>
            <person name="Gan H.Y."/>
            <person name="Muhd D.-D."/>
            <person name="Mohd Noor M.E."/>
            <person name="Yeong Y.S."/>
            <person name="Usup G."/>
        </authorList>
    </citation>
    <scope>NUCLEOTIDE SEQUENCE [LARGE SCALE GENOMIC DNA]</scope>
    <source>
        <strain evidence="1 2">UMTAT08</strain>
    </source>
</reference>
<keyword evidence="2" id="KW-1185">Reference proteome</keyword>
<name>A0A0B3SHP0_9RHOB</name>
<dbReference type="RefSeq" id="WP_223306323.1">
    <property type="nucleotide sequence ID" value="NZ_JSUQ01000031.1"/>
</dbReference>
<keyword evidence="1" id="KW-0449">Lipoprotein</keyword>
<accession>A0A0B3SHP0</accession>
<comment type="caution">
    <text evidence="1">The sequence shown here is derived from an EMBL/GenBank/DDBJ whole genome shotgun (WGS) entry which is preliminary data.</text>
</comment>
<dbReference type="AlphaFoldDB" id="A0A0B3SHP0"/>
<proteinExistence type="predicted"/>